<proteinExistence type="predicted"/>
<name>A0A2P5CBF6_TREOI</name>
<reference evidence="2" key="1">
    <citation type="submission" date="2016-06" db="EMBL/GenBank/DDBJ databases">
        <title>Parallel loss of symbiosis genes in relatives of nitrogen-fixing non-legume Parasponia.</title>
        <authorList>
            <person name="Van Velzen R."/>
            <person name="Holmer R."/>
            <person name="Bu F."/>
            <person name="Rutten L."/>
            <person name="Van Zeijl A."/>
            <person name="Liu W."/>
            <person name="Santuari L."/>
            <person name="Cao Q."/>
            <person name="Sharma T."/>
            <person name="Shen D."/>
            <person name="Roswanjaya Y."/>
            <person name="Wardhani T."/>
            <person name="Kalhor M.S."/>
            <person name="Jansen J."/>
            <person name="Van den Hoogen J."/>
            <person name="Gungor B."/>
            <person name="Hartog M."/>
            <person name="Hontelez J."/>
            <person name="Verver J."/>
            <person name="Yang W.-C."/>
            <person name="Schijlen E."/>
            <person name="Repin R."/>
            <person name="Schilthuizen M."/>
            <person name="Schranz E."/>
            <person name="Heidstra R."/>
            <person name="Miyata K."/>
            <person name="Fedorova E."/>
            <person name="Kohlen W."/>
            <person name="Bisseling T."/>
            <person name="Smit S."/>
            <person name="Geurts R."/>
        </authorList>
    </citation>
    <scope>NUCLEOTIDE SEQUENCE [LARGE SCALE GENOMIC DNA]</scope>
    <source>
        <strain evidence="2">cv. RG33-2</strain>
    </source>
</reference>
<sequence>MVTINELKVDQFMQDLRKNIIRDLKSDGIRGVPFAQIAYRALDTEQAEKDILDKEKIRRERL</sequence>
<dbReference type="AlphaFoldDB" id="A0A2P5CBF6"/>
<keyword evidence="2" id="KW-1185">Reference proteome</keyword>
<evidence type="ECO:0000313" key="2">
    <source>
        <dbReference type="Proteomes" id="UP000237000"/>
    </source>
</evidence>
<feature type="non-terminal residue" evidence="1">
    <location>
        <position position="62"/>
    </location>
</feature>
<dbReference type="InParanoid" id="A0A2P5CBF6"/>
<dbReference type="EMBL" id="JXTC01000387">
    <property type="protein sequence ID" value="PON58389.1"/>
    <property type="molecule type" value="Genomic_DNA"/>
</dbReference>
<gene>
    <name evidence="1" type="ORF">TorRG33x02_291290</name>
</gene>
<comment type="caution">
    <text evidence="1">The sequence shown here is derived from an EMBL/GenBank/DDBJ whole genome shotgun (WGS) entry which is preliminary data.</text>
</comment>
<protein>
    <submittedName>
        <fullName evidence="1">Uncharacterized protein</fullName>
    </submittedName>
</protein>
<dbReference type="Proteomes" id="UP000237000">
    <property type="component" value="Unassembled WGS sequence"/>
</dbReference>
<evidence type="ECO:0000313" key="1">
    <source>
        <dbReference type="EMBL" id="PON58389.1"/>
    </source>
</evidence>
<organism evidence="1 2">
    <name type="scientific">Trema orientale</name>
    <name type="common">Charcoal tree</name>
    <name type="synonym">Celtis orientalis</name>
    <dbReference type="NCBI Taxonomy" id="63057"/>
    <lineage>
        <taxon>Eukaryota</taxon>
        <taxon>Viridiplantae</taxon>
        <taxon>Streptophyta</taxon>
        <taxon>Embryophyta</taxon>
        <taxon>Tracheophyta</taxon>
        <taxon>Spermatophyta</taxon>
        <taxon>Magnoliopsida</taxon>
        <taxon>eudicotyledons</taxon>
        <taxon>Gunneridae</taxon>
        <taxon>Pentapetalae</taxon>
        <taxon>rosids</taxon>
        <taxon>fabids</taxon>
        <taxon>Rosales</taxon>
        <taxon>Cannabaceae</taxon>
        <taxon>Trema</taxon>
    </lineage>
</organism>
<dbReference type="OrthoDB" id="10379443at2759"/>
<accession>A0A2P5CBF6</accession>